<accession>A0A940PMY0</accession>
<comment type="caution">
    <text evidence="1">The sequence shown here is derived from an EMBL/GenBank/DDBJ whole genome shotgun (WGS) entry which is preliminary data.</text>
</comment>
<name>A0A940PMY0_9MICO</name>
<evidence type="ECO:0000313" key="2">
    <source>
        <dbReference type="Proteomes" id="UP000675163"/>
    </source>
</evidence>
<reference evidence="1" key="1">
    <citation type="submission" date="2021-02" db="EMBL/GenBank/DDBJ databases">
        <title>Sequencing the genomes of 1000 actinobacteria strains.</title>
        <authorList>
            <person name="Klenk H.-P."/>
        </authorList>
    </citation>
    <scope>NUCLEOTIDE SEQUENCE</scope>
    <source>
        <strain evidence="1">DSM 22850</strain>
    </source>
</reference>
<protein>
    <submittedName>
        <fullName evidence="1">Uncharacterized protein</fullName>
    </submittedName>
</protein>
<dbReference type="Proteomes" id="UP000675163">
    <property type="component" value="Unassembled WGS sequence"/>
</dbReference>
<evidence type="ECO:0000313" key="1">
    <source>
        <dbReference type="EMBL" id="MBP1326035.1"/>
    </source>
</evidence>
<organism evidence="1 2">
    <name type="scientific">Leucobacter exalbidus</name>
    <dbReference type="NCBI Taxonomy" id="662960"/>
    <lineage>
        <taxon>Bacteria</taxon>
        <taxon>Bacillati</taxon>
        <taxon>Actinomycetota</taxon>
        <taxon>Actinomycetes</taxon>
        <taxon>Micrococcales</taxon>
        <taxon>Microbacteriaceae</taxon>
        <taxon>Leucobacter</taxon>
    </lineage>
</organism>
<dbReference type="EMBL" id="JAFIDA010000001">
    <property type="protein sequence ID" value="MBP1326035.1"/>
    <property type="molecule type" value="Genomic_DNA"/>
</dbReference>
<proteinExistence type="predicted"/>
<dbReference type="AlphaFoldDB" id="A0A940PMY0"/>
<gene>
    <name evidence="1" type="ORF">JOF28_001267</name>
</gene>
<sequence length="36" mass="3745">MVSQVTPPAIARANPLLSGMVPKPITRNLICDGVLA</sequence>
<keyword evidence="2" id="KW-1185">Reference proteome</keyword>